<name>A0ABU8AYS1_9ACTN</name>
<comment type="similarity">
    <text evidence="1">Belongs to the thioesterase family.</text>
</comment>
<dbReference type="EMBL" id="JARULZ010000002">
    <property type="protein sequence ID" value="MEH0638481.1"/>
    <property type="molecule type" value="Genomic_DNA"/>
</dbReference>
<sequence>MLSTTVLCFPPAGAGPSFFTPWARHGRSDLRVEPVGIPGREKRYGEPEHTDMGDLLKVIVPELLATVRDADRVAVFGHSFGAILAYEAARAMLEQRVGLELVLVPSGSTRPGVPRGGSLTGLPDDEFVAGVRDVAGYRHPALDEPELRELLLPPLRADVAMHESHVHDAAVAPLNVPVLAVRGAADDVVTAEQAQQWQQITTGPFRSAEIAGGHMYLVDAWPELLDLVAGWPTAEETAA</sequence>
<protein>
    <submittedName>
        <fullName evidence="3">Alpha/beta fold hydrolase</fullName>
    </submittedName>
</protein>
<proteinExistence type="inferred from homology"/>
<reference evidence="3" key="1">
    <citation type="submission" date="2023-04" db="EMBL/GenBank/DDBJ databases">
        <title>Genomic diversity of scab-causing Streptomyces spp. in the province of Quebec, Canada.</title>
        <authorList>
            <person name="Biessy A."/>
            <person name="Cadieux M."/>
            <person name="Ciotola M."/>
            <person name="Filion M."/>
        </authorList>
    </citation>
    <scope>NUCLEOTIDE SEQUENCE</scope>
    <source>
        <strain evidence="3">B21-115</strain>
    </source>
</reference>
<dbReference type="Pfam" id="PF00975">
    <property type="entry name" value="Thioesterase"/>
    <property type="match status" value="1"/>
</dbReference>
<feature type="domain" description="Thioesterase" evidence="2">
    <location>
        <begin position="5"/>
        <end position="228"/>
    </location>
</feature>
<dbReference type="InterPro" id="IPR001031">
    <property type="entry name" value="Thioesterase"/>
</dbReference>
<organism evidence="3 4">
    <name type="scientific">Streptomyces bottropensis</name>
    <dbReference type="NCBI Taxonomy" id="42235"/>
    <lineage>
        <taxon>Bacteria</taxon>
        <taxon>Bacillati</taxon>
        <taxon>Actinomycetota</taxon>
        <taxon>Actinomycetes</taxon>
        <taxon>Kitasatosporales</taxon>
        <taxon>Streptomycetaceae</taxon>
        <taxon>Streptomyces</taxon>
    </lineage>
</organism>
<dbReference type="InterPro" id="IPR012223">
    <property type="entry name" value="TEII"/>
</dbReference>
<dbReference type="PANTHER" id="PTHR11487:SF0">
    <property type="entry name" value="S-ACYL FATTY ACID SYNTHASE THIOESTERASE, MEDIUM CHAIN"/>
    <property type="match status" value="1"/>
</dbReference>
<dbReference type="Gene3D" id="3.40.50.1820">
    <property type="entry name" value="alpha/beta hydrolase"/>
    <property type="match status" value="1"/>
</dbReference>
<gene>
    <name evidence="3" type="ORF">QBA35_35205</name>
</gene>
<dbReference type="PANTHER" id="PTHR11487">
    <property type="entry name" value="THIOESTERASE"/>
    <property type="match status" value="1"/>
</dbReference>
<keyword evidence="4" id="KW-1185">Reference proteome</keyword>
<evidence type="ECO:0000313" key="4">
    <source>
        <dbReference type="Proteomes" id="UP001310290"/>
    </source>
</evidence>
<dbReference type="SUPFAM" id="SSF53474">
    <property type="entry name" value="alpha/beta-Hydrolases"/>
    <property type="match status" value="1"/>
</dbReference>
<keyword evidence="3" id="KW-0378">Hydrolase</keyword>
<accession>A0ABU8AYS1</accession>
<evidence type="ECO:0000259" key="2">
    <source>
        <dbReference type="Pfam" id="PF00975"/>
    </source>
</evidence>
<evidence type="ECO:0000256" key="1">
    <source>
        <dbReference type="ARBA" id="ARBA00007169"/>
    </source>
</evidence>
<dbReference type="RefSeq" id="WP_334661135.1">
    <property type="nucleotide sequence ID" value="NZ_JARULZ010000002.1"/>
</dbReference>
<comment type="caution">
    <text evidence="3">The sequence shown here is derived from an EMBL/GenBank/DDBJ whole genome shotgun (WGS) entry which is preliminary data.</text>
</comment>
<evidence type="ECO:0000313" key="3">
    <source>
        <dbReference type="EMBL" id="MEH0638481.1"/>
    </source>
</evidence>
<dbReference type="GO" id="GO:0016787">
    <property type="term" value="F:hydrolase activity"/>
    <property type="evidence" value="ECO:0007669"/>
    <property type="project" value="UniProtKB-KW"/>
</dbReference>
<dbReference type="InterPro" id="IPR029058">
    <property type="entry name" value="AB_hydrolase_fold"/>
</dbReference>
<dbReference type="Proteomes" id="UP001310290">
    <property type="component" value="Unassembled WGS sequence"/>
</dbReference>